<dbReference type="Pfam" id="PF22931">
    <property type="entry name" value="SAM_TNK"/>
    <property type="match status" value="1"/>
</dbReference>
<dbReference type="GO" id="GO:0004715">
    <property type="term" value="F:non-membrane spanning protein tyrosine kinase activity"/>
    <property type="evidence" value="ECO:0007669"/>
    <property type="project" value="UniProtKB-EC"/>
</dbReference>
<dbReference type="PROSITE" id="PS00109">
    <property type="entry name" value="PROTEIN_KINASE_TYR"/>
    <property type="match status" value="1"/>
</dbReference>
<keyword evidence="4 9" id="KW-0547">Nucleotide-binding</keyword>
<keyword evidence="2" id="KW-0728">SH3 domain</keyword>
<evidence type="ECO:0000256" key="6">
    <source>
        <dbReference type="ARBA" id="ARBA00022840"/>
    </source>
</evidence>
<dbReference type="InterPro" id="IPR055175">
    <property type="entry name" value="ACK/TNK-like_SAM"/>
</dbReference>
<dbReference type="GO" id="GO:0004674">
    <property type="term" value="F:protein serine/threonine kinase activity"/>
    <property type="evidence" value="ECO:0007669"/>
    <property type="project" value="UniProtKB-EC"/>
</dbReference>
<protein>
    <recommendedName>
        <fullName evidence="1">non-specific protein-tyrosine kinase</fullName>
        <ecNumber evidence="1">2.7.10.2</ecNumber>
    </recommendedName>
</protein>
<dbReference type="Pfam" id="PF07714">
    <property type="entry name" value="PK_Tyr_Ser-Thr"/>
    <property type="match status" value="1"/>
</dbReference>
<dbReference type="Gene3D" id="1.10.510.10">
    <property type="entry name" value="Transferase(Phosphotransferase) domain 1"/>
    <property type="match status" value="1"/>
</dbReference>
<evidence type="ECO:0000256" key="7">
    <source>
        <dbReference type="ARBA" id="ARBA00023137"/>
    </source>
</evidence>
<dbReference type="Gene3D" id="3.30.200.20">
    <property type="entry name" value="Phosphorylase Kinase, domain 1"/>
    <property type="match status" value="1"/>
</dbReference>
<evidence type="ECO:0000256" key="2">
    <source>
        <dbReference type="ARBA" id="ARBA00022443"/>
    </source>
</evidence>
<dbReference type="InterPro" id="IPR001245">
    <property type="entry name" value="Ser-Thr/Tyr_kinase_cat_dom"/>
</dbReference>
<evidence type="ECO:0000256" key="1">
    <source>
        <dbReference type="ARBA" id="ARBA00011903"/>
    </source>
</evidence>
<evidence type="ECO:0000256" key="3">
    <source>
        <dbReference type="ARBA" id="ARBA00022679"/>
    </source>
</evidence>
<keyword evidence="5" id="KW-0418">Kinase</keyword>
<evidence type="ECO:0000313" key="14">
    <source>
        <dbReference type="WBParaSite" id="ALUE_0001379801-mRNA-1"/>
    </source>
</evidence>
<dbReference type="AlphaFoldDB" id="A0A9J2PWP1"/>
<organism evidence="13 14">
    <name type="scientific">Ascaris lumbricoides</name>
    <name type="common">Giant roundworm</name>
    <dbReference type="NCBI Taxonomy" id="6252"/>
    <lineage>
        <taxon>Eukaryota</taxon>
        <taxon>Metazoa</taxon>
        <taxon>Ecdysozoa</taxon>
        <taxon>Nematoda</taxon>
        <taxon>Chromadorea</taxon>
        <taxon>Rhabditida</taxon>
        <taxon>Spirurina</taxon>
        <taxon>Ascaridomorpha</taxon>
        <taxon>Ascaridoidea</taxon>
        <taxon>Ascarididae</taxon>
        <taxon>Ascaris</taxon>
    </lineage>
</organism>
<evidence type="ECO:0000256" key="10">
    <source>
        <dbReference type="SAM" id="MobiDB-lite"/>
    </source>
</evidence>
<dbReference type="InterPro" id="IPR000719">
    <property type="entry name" value="Prot_kinase_dom"/>
</dbReference>
<feature type="domain" description="Protein kinase" evidence="11">
    <location>
        <begin position="152"/>
        <end position="421"/>
    </location>
</feature>
<dbReference type="PRINTS" id="PR00109">
    <property type="entry name" value="TYRKINASE"/>
</dbReference>
<feature type="compositionally biased region" description="Pro residues" evidence="10">
    <location>
        <begin position="876"/>
        <end position="887"/>
    </location>
</feature>
<dbReference type="PROSITE" id="PS50108">
    <property type="entry name" value="CRIB"/>
    <property type="match status" value="1"/>
</dbReference>
<dbReference type="InterPro" id="IPR000095">
    <property type="entry name" value="CRIB_dom"/>
</dbReference>
<dbReference type="InterPro" id="IPR011009">
    <property type="entry name" value="Kinase-like_dom_sf"/>
</dbReference>
<feature type="region of interest" description="Disordered" evidence="10">
    <location>
        <begin position="549"/>
        <end position="634"/>
    </location>
</feature>
<proteinExistence type="predicted"/>
<dbReference type="PANTHER" id="PTHR24418">
    <property type="entry name" value="TYROSINE-PROTEIN KINASE"/>
    <property type="match status" value="1"/>
</dbReference>
<evidence type="ECO:0000256" key="8">
    <source>
        <dbReference type="ARBA" id="ARBA00047899"/>
    </source>
</evidence>
<dbReference type="FunFam" id="1.10.510.10:FF:000521">
    <property type="entry name" value="Tyrosine-protein kinase pr2"/>
    <property type="match status" value="1"/>
</dbReference>
<feature type="compositionally biased region" description="Polar residues" evidence="10">
    <location>
        <begin position="843"/>
        <end position="864"/>
    </location>
</feature>
<keyword evidence="13" id="KW-1185">Reference proteome</keyword>
<evidence type="ECO:0000313" key="13">
    <source>
        <dbReference type="Proteomes" id="UP000036681"/>
    </source>
</evidence>
<dbReference type="InterPro" id="IPR050198">
    <property type="entry name" value="Non-receptor_tyrosine_kinases"/>
</dbReference>
<dbReference type="PROSITE" id="PS50011">
    <property type="entry name" value="PROTEIN_KINASE_DOM"/>
    <property type="match status" value="1"/>
</dbReference>
<dbReference type="SMART" id="SM00219">
    <property type="entry name" value="TyrKc"/>
    <property type="match status" value="1"/>
</dbReference>
<feature type="compositionally biased region" description="Polar residues" evidence="10">
    <location>
        <begin position="891"/>
        <end position="913"/>
    </location>
</feature>
<reference evidence="14" key="1">
    <citation type="submission" date="2023-03" db="UniProtKB">
        <authorList>
            <consortium name="WormBaseParasite"/>
        </authorList>
    </citation>
    <scope>IDENTIFICATION</scope>
</reference>
<evidence type="ECO:0000256" key="5">
    <source>
        <dbReference type="ARBA" id="ARBA00022777"/>
    </source>
</evidence>
<feature type="binding site" evidence="9">
    <location>
        <position position="187"/>
    </location>
    <ligand>
        <name>ATP</name>
        <dbReference type="ChEBI" id="CHEBI:30616"/>
    </ligand>
</feature>
<dbReference type="Proteomes" id="UP000036681">
    <property type="component" value="Unplaced"/>
</dbReference>
<feature type="compositionally biased region" description="Low complexity" evidence="10">
    <location>
        <begin position="564"/>
        <end position="581"/>
    </location>
</feature>
<dbReference type="InterPro" id="IPR017441">
    <property type="entry name" value="Protein_kinase_ATP_BS"/>
</dbReference>
<dbReference type="WBParaSite" id="ALUE_0001379801-mRNA-1">
    <property type="protein sequence ID" value="ALUE_0001379801-mRNA-1"/>
    <property type="gene ID" value="ALUE_0001379801"/>
</dbReference>
<evidence type="ECO:0000256" key="9">
    <source>
        <dbReference type="PROSITE-ProRule" id="PRU10141"/>
    </source>
</evidence>
<accession>A0A9J2PWP1</accession>
<evidence type="ECO:0000259" key="12">
    <source>
        <dbReference type="PROSITE" id="PS50108"/>
    </source>
</evidence>
<feature type="domain" description="CRIB" evidence="12">
    <location>
        <begin position="512"/>
        <end position="526"/>
    </location>
</feature>
<keyword evidence="3" id="KW-0808">Transferase</keyword>
<sequence>MPDSYEHSMRTVLRLRDAMDVIYADEKDLSGIGMSRPEQKRLRAAYQKLFPKASIMGKLKKKILGKDGTISKALSNLRTTAGETKRIEVPQPDHDQHVIPIERIILCRELGKGEFGSVFQAAWNTTGIASETKRIEVPQPDHDQHVIPIERIILCRELGKGEFGSVFQAAWNTTGIASGERIQVAVKCVSSDKLLANPSNFLQEAAIMHKMRHDCVVRLHGVVLDTKAVMLVSELAPCGSLLECLQKPALRDSFFVDTLCDFAGQIASGMEYLSNERLIHRDLAARNVLVFSADKVKISDFGLSRSLGMGEDYYRSEFSDGLKLPIAWCAPEAINFLKFTSASDVWSYGVTLFEMFSYGQMPWAGFTGAQILSAIDYPRMQRLECPDACPADIYKLMLQCWAHKPEERPSFTDIVRQLPDIFPQAVITVSACQDAVLDHLHPSAYPDGYYWRGCLRNGRTGLFRPAETVARLGAENPGGKIDHCASLLAAFANEKQAGNTEKDKLKKKKLLISEPQGELRHTCHVGIDGTSFGLLQIDKNELARALPPSIVASPNNQRRSPSVPLATAPTLPSPPAQSASTISPESPKPEVVPRDRNSPTATQRSSAPPPLPCAPKPVRTAATPSAPPLSEPNSTCNTLLTSLTDLNSTGDSVLTEEQILLGVPRTHFARPAFSVVKYVGADGSASNQGVSWSVEDSDGLIEEILNEMNADMTNFSLSTASTLDDCVESRPLLGDAKKTSPARSPNNASQSICRVMSEAELEKWEGKVDREHRKADKRLDDERKKEINSWRNAARKDDEEVDVEVGSKSFSSALASTKAPPDWTEDAQNAYKLLVQCGDELKSSTPCPATSNAKQSGTAGTCSPVSMRRQMGSPSTPRPSVSPPPLPVSSAICTNSSSNKAPQSGVSSSGTNKHTTRPHSPTRAALPPAPPKSNRVVSADDSSLSPLRQLRTASGSVAHNFRARSVQPMEERNGRLPPPVPPKPKNKVVRNAVGEYPSSVGGFASAVAKSALFSGIATEDVMKF</sequence>
<evidence type="ECO:0000256" key="4">
    <source>
        <dbReference type="ARBA" id="ARBA00022741"/>
    </source>
</evidence>
<dbReference type="GO" id="GO:0005524">
    <property type="term" value="F:ATP binding"/>
    <property type="evidence" value="ECO:0007669"/>
    <property type="project" value="UniProtKB-UniRule"/>
</dbReference>
<feature type="region of interest" description="Disordered" evidence="10">
    <location>
        <begin position="841"/>
        <end position="986"/>
    </location>
</feature>
<name>A0A9J2PWP1_ASCLU</name>
<dbReference type="InterPro" id="IPR008266">
    <property type="entry name" value="Tyr_kinase_AS"/>
</dbReference>
<dbReference type="SUPFAM" id="SSF56112">
    <property type="entry name" value="Protein kinase-like (PK-like)"/>
    <property type="match status" value="1"/>
</dbReference>
<feature type="compositionally biased region" description="Basic and acidic residues" evidence="10">
    <location>
        <begin position="587"/>
        <end position="597"/>
    </location>
</feature>
<evidence type="ECO:0000259" key="11">
    <source>
        <dbReference type="PROSITE" id="PS50011"/>
    </source>
</evidence>
<dbReference type="EC" id="2.7.10.2" evidence="1"/>
<comment type="catalytic activity">
    <reaction evidence="8">
        <text>L-threonyl-[protein] + ATP = O-phospho-L-threonyl-[protein] + ADP + H(+)</text>
        <dbReference type="Rhea" id="RHEA:46608"/>
        <dbReference type="Rhea" id="RHEA-COMP:11060"/>
        <dbReference type="Rhea" id="RHEA-COMP:11605"/>
        <dbReference type="ChEBI" id="CHEBI:15378"/>
        <dbReference type="ChEBI" id="CHEBI:30013"/>
        <dbReference type="ChEBI" id="CHEBI:30616"/>
        <dbReference type="ChEBI" id="CHEBI:61977"/>
        <dbReference type="ChEBI" id="CHEBI:456216"/>
        <dbReference type="EC" id="2.7.11.1"/>
    </reaction>
</comment>
<dbReference type="InterPro" id="IPR020635">
    <property type="entry name" value="Tyr_kinase_cat_dom"/>
</dbReference>
<keyword evidence="7" id="KW-0829">Tyrosine-protein kinase</keyword>
<dbReference type="PROSITE" id="PS00107">
    <property type="entry name" value="PROTEIN_KINASE_ATP"/>
    <property type="match status" value="1"/>
</dbReference>
<keyword evidence="6 9" id="KW-0067">ATP-binding</keyword>
<feature type="compositionally biased region" description="Polar residues" evidence="10">
    <location>
        <begin position="940"/>
        <end position="957"/>
    </location>
</feature>